<dbReference type="OrthoDB" id="10068793at2759"/>
<feature type="domain" description="DUF4140" evidence="4">
    <location>
        <begin position="25"/>
        <end position="119"/>
    </location>
</feature>
<dbReference type="EMBL" id="SSOP01000107">
    <property type="protein sequence ID" value="KAB5591409.1"/>
    <property type="molecule type" value="Genomic_DNA"/>
</dbReference>
<proteinExistence type="predicted"/>
<keyword evidence="1" id="KW-0175">Coiled coil</keyword>
<feature type="region of interest" description="Disordered" evidence="2">
    <location>
        <begin position="511"/>
        <end position="530"/>
    </location>
</feature>
<dbReference type="InterPro" id="IPR025554">
    <property type="entry name" value="DUF4140"/>
</dbReference>
<dbReference type="NCBIfam" id="TIGR02231">
    <property type="entry name" value="mucoidy inhibitor MuiA family protein"/>
    <property type="match status" value="3"/>
</dbReference>
<dbReference type="PANTHER" id="PTHR31005:SF8">
    <property type="entry name" value="DUF4139 DOMAIN-CONTAINING PROTEIN"/>
    <property type="match status" value="1"/>
</dbReference>
<protein>
    <submittedName>
        <fullName evidence="5">Protein F37C4,5</fullName>
    </submittedName>
</protein>
<evidence type="ECO:0000259" key="4">
    <source>
        <dbReference type="Pfam" id="PF13600"/>
    </source>
</evidence>
<reference evidence="5 6" key="1">
    <citation type="journal article" date="2019" name="Fungal Biol. Biotechnol.">
        <title>Draft genome sequence of fastidious pathogen Ceratobasidium theobromae, which causes vascular-streak dieback in Theobroma cacao.</title>
        <authorList>
            <person name="Ali S.S."/>
            <person name="Asman A."/>
            <person name="Shao J."/>
            <person name="Firmansyah A.P."/>
            <person name="Susilo A.W."/>
            <person name="Rosmana A."/>
            <person name="McMahon P."/>
            <person name="Junaid M."/>
            <person name="Guest D."/>
            <person name="Kheng T.Y."/>
            <person name="Meinhardt L.W."/>
            <person name="Bailey B.A."/>
        </authorList>
    </citation>
    <scope>NUCLEOTIDE SEQUENCE [LARGE SCALE GENOMIC DNA]</scope>
    <source>
        <strain evidence="5 6">CT2</strain>
    </source>
</reference>
<dbReference type="InterPro" id="IPR037291">
    <property type="entry name" value="DUF4139"/>
</dbReference>
<gene>
    <name evidence="5" type="ORF">CTheo_5163</name>
</gene>
<comment type="caution">
    <text evidence="5">The sequence shown here is derived from an EMBL/GenBank/DDBJ whole genome shotgun (WGS) entry which is preliminary data.</text>
</comment>
<sequence>MVSGQQAANRITINAAEQDDHIESVTVFQSDRAEIKRRVNLELKQGQNHVHIERLPSCVNEDSIRVDGTGTAVIFDVVYHAPQRQTTRSGDEAVAAARRKLESVQKERDIVREQSEFLAAYGRTLDSKNLGIEDVQKFIDMFGPRQVEVAKRIQELDAQVSKAQEELNEAQRKVYQDAEGERRGTRITVTVLAETDGEAELMLTYVVSNARWTPLYDIRASIAKSPDAASTVSLHYRASITQTTGENWPDVELTLSTASPQLGSAVPTLTSWRIGPRPPPPPPVALRGRGVSMKRASRAVEEEAEESDQDMGFNLFDGTPPATHAAPMIVRQARVATAGVLSATFGIPGRSDIPSDQSNHKVVITVLEFGADLEWVCVPREKESVFLTCKVVNASEFTLLPGEANVFMDDNFVSKSRIEYVSPNDSFKTSLGVDSALRVTYPTAKTLNRTTTLSSFAFMSKERQSVSAQSQRITIRNSRPASVSTLRVLDHVPVSTDSRVKVTVTAPSGLDAGVTPPLPAGENVDKGKGKERPWVNAQKGVQARWAPLDIGGEGTVEWKCEIPPTEEIELELSWEPAAVTRPGSGLSIMVSGEPVPNRITVNAAEQDDYIESVTVFRSNRAEVKRRVILELKQGQNHVHIERLPSCVNEDSIRVDGTGTAVIFDVVYHAPQRETPASRNEAVAAARRNLDSVQKERDIAKEQSDFLAAYGRTLDSKNIGIEDVHKFIDTFGPRQVEVAKRIQELDTQVSKAQGELNEAQCKVFEHAEGEKRGTRVVVTVLAETDGSAELMLTYVVLNASWTPLYDLRASITKSPDAASTVSLQYRASIAQTTGENWPDVALTLSTASPQLGSAVPRLTSWRIGFRTRPQPYPAASRRGKSPVVRKRLEVNLPSEGLSEGGGPRVLAPLSIRQAHVATAGVLSTTFGIPGRSDIPSDQGSHKVVITVLDFPTDLEWVCIPKKQNSVFLMCKVINASEFTLLPGEASVFMDDNFVSKTQIGHVSPNDSFKTSLGVDSALHVTYPTAKTLNRTTAQSIFSFMAKGELSVSDQSQRITIRNSRPASVSNLRVLDHIPVSTKSTIKVTIIKPNCFNNAIIPSSPAGENVEKDKGKEQLWMDAQKGVQVRWAPLDTGGEGAVEWKCDIPPMEEVELELAWEVSAPVVIRNSSPTTTKDHSQMAHTSFYTKGLQLAVITQSSPEPIANRITINAAEQDDCIESVTVFRSNRAEVKRRVSLQLKQGQNHVHIERLPSCVNEDSIRVDGTGTAVIFDVVYHAPQWETRASRNEAVAAARRNLDSVQKECDIAKEQSDFLAAYGRTLDSKNIGIEDVHKFIDTFGPRQVEVAKRIRELGVQVSKAQEELNQAQRKVYEDAEGERRGTRITVTVLAETDGRAELMLTYVVLNASWTPLYDLRASIAKSPGAASTVSLHYRASIAQTTGENWPDIALTLSTASPQLGSAVPTLTPWRIGFPVSQLPLPETYPQICRMSIPSPTSYGKDDLDESDAIELMSEESPIVRRAMPMAVRQAHVLTTGVLTTTFGIPGRSDIPSDQSSHKVVIAVLDLAADLEWVCIPRENESVFLICKILNASHFTLLPGEASVFMDDNFVSKSQIQHVPPNDSFKTSLGVDSALRVTYPTPKTLTRTTAPSSFLFTNKPNRSISAQSQRITIRNSRLASISALRVLDHVPVSTDSRITVAVIKPNGLSDTILPISTAEGHESKEKEKEHPWSAMQEGVQVRWAPLDVGGEGTVEWKCEIPPAEEVELELAWEVSAPVGQQWQNL</sequence>
<feature type="domain" description="DUF4140" evidence="4">
    <location>
        <begin position="613"/>
        <end position="707"/>
    </location>
</feature>
<evidence type="ECO:0000256" key="1">
    <source>
        <dbReference type="SAM" id="Coils"/>
    </source>
</evidence>
<feature type="coiled-coil region" evidence="1">
    <location>
        <begin position="146"/>
        <end position="173"/>
    </location>
</feature>
<evidence type="ECO:0000313" key="6">
    <source>
        <dbReference type="Proteomes" id="UP000383932"/>
    </source>
</evidence>
<dbReference type="Pfam" id="PF13598">
    <property type="entry name" value="DUF4139"/>
    <property type="match status" value="3"/>
</dbReference>
<organism evidence="5 6">
    <name type="scientific">Ceratobasidium theobromae</name>
    <dbReference type="NCBI Taxonomy" id="1582974"/>
    <lineage>
        <taxon>Eukaryota</taxon>
        <taxon>Fungi</taxon>
        <taxon>Dikarya</taxon>
        <taxon>Basidiomycota</taxon>
        <taxon>Agaricomycotina</taxon>
        <taxon>Agaricomycetes</taxon>
        <taxon>Cantharellales</taxon>
        <taxon>Ceratobasidiaceae</taxon>
        <taxon>Ceratobasidium</taxon>
    </lineage>
</organism>
<feature type="region of interest" description="Disordered" evidence="2">
    <location>
        <begin position="268"/>
        <end position="312"/>
    </location>
</feature>
<dbReference type="Proteomes" id="UP000383932">
    <property type="component" value="Unassembled WGS sequence"/>
</dbReference>
<dbReference type="PANTHER" id="PTHR31005">
    <property type="entry name" value="DUF4139 DOMAIN-CONTAINING PROTEIN"/>
    <property type="match status" value="1"/>
</dbReference>
<feature type="domain" description="DUF4139" evidence="3">
    <location>
        <begin position="202"/>
        <end position="576"/>
    </location>
</feature>
<dbReference type="Pfam" id="PF13600">
    <property type="entry name" value="DUF4140"/>
    <property type="match status" value="3"/>
</dbReference>
<evidence type="ECO:0000313" key="5">
    <source>
        <dbReference type="EMBL" id="KAB5591409.1"/>
    </source>
</evidence>
<feature type="domain" description="DUF4139" evidence="3">
    <location>
        <begin position="1394"/>
        <end position="1771"/>
    </location>
</feature>
<feature type="domain" description="DUF4139" evidence="3">
    <location>
        <begin position="790"/>
        <end position="1159"/>
    </location>
</feature>
<evidence type="ECO:0000259" key="3">
    <source>
        <dbReference type="Pfam" id="PF13598"/>
    </source>
</evidence>
<name>A0A5N5QIF4_9AGAM</name>
<keyword evidence="6" id="KW-1185">Reference proteome</keyword>
<accession>A0A5N5QIF4</accession>
<feature type="domain" description="DUF4140" evidence="4">
    <location>
        <begin position="1217"/>
        <end position="1311"/>
    </location>
</feature>
<evidence type="ECO:0000256" key="2">
    <source>
        <dbReference type="SAM" id="MobiDB-lite"/>
    </source>
</evidence>
<dbReference type="InterPro" id="IPR011935">
    <property type="entry name" value="CHP02231"/>
</dbReference>